<dbReference type="EMBL" id="CP039909">
    <property type="protein sequence ID" value="QCM03457.1"/>
    <property type="molecule type" value="Genomic_DNA"/>
</dbReference>
<geneLocation type="plasmid" evidence="2">
    <name>patcfbp6624</name>
</geneLocation>
<keyword evidence="1" id="KW-0614">Plasmid</keyword>
<dbReference type="AlphaFoldDB" id="A0AAE6BSK5"/>
<evidence type="ECO:0000313" key="1">
    <source>
        <dbReference type="EMBL" id="QCM03457.1"/>
    </source>
</evidence>
<protein>
    <submittedName>
        <fullName evidence="1">Uncharacterized protein</fullName>
    </submittedName>
</protein>
<dbReference type="RefSeq" id="WP_137088065.1">
    <property type="nucleotide sequence ID" value="NZ_CP039909.1"/>
</dbReference>
<evidence type="ECO:0000313" key="2">
    <source>
        <dbReference type="Proteomes" id="UP000298646"/>
    </source>
</evidence>
<accession>A0AAE6BSK5</accession>
<reference evidence="1 2" key="1">
    <citation type="submission" date="2019-04" db="EMBL/GenBank/DDBJ databases">
        <title>Complete genome sequence of Agrobacterium tumefaciens CFBP6624.</title>
        <authorList>
            <person name="Haryono M."/>
            <person name="Lin Y.-C."/>
            <person name="Lai E.-M."/>
            <person name="Kuo C.-H."/>
        </authorList>
    </citation>
    <scope>NUCLEOTIDE SEQUENCE [LARGE SCALE GENOMIC DNA]</scope>
    <source>
        <strain evidence="1 2">CFBP6624</strain>
        <plasmid evidence="2">patcfbp6624</plasmid>
    </source>
</reference>
<name>A0AAE6BSK5_AGRTU</name>
<sequence length="113" mass="11873">MSAARSPAFDANAALGMLRERTRIARDAEAEKLFSPDSLNTILSAAAAKGHSEAIFAPSLPMDLSEAEKAKTTKTALETAGFVAEWKVSRVSPDADATTVLRVSWGAAAKPRG</sequence>
<dbReference type="Proteomes" id="UP000298646">
    <property type="component" value="Plasmid pAtCFBP6624"/>
</dbReference>
<gene>
    <name evidence="1" type="ORF">CFBP6624_24840</name>
</gene>
<organism evidence="1 2">
    <name type="scientific">Agrobacterium tumefaciens</name>
    <dbReference type="NCBI Taxonomy" id="358"/>
    <lineage>
        <taxon>Bacteria</taxon>
        <taxon>Pseudomonadati</taxon>
        <taxon>Pseudomonadota</taxon>
        <taxon>Alphaproteobacteria</taxon>
        <taxon>Hyphomicrobiales</taxon>
        <taxon>Rhizobiaceae</taxon>
        <taxon>Rhizobium/Agrobacterium group</taxon>
        <taxon>Agrobacterium</taxon>
        <taxon>Agrobacterium tumefaciens complex</taxon>
    </lineage>
</organism>
<proteinExistence type="predicted"/>